<accession>A0A447N1R8</accession>
<reference evidence="3 4" key="1">
    <citation type="submission" date="2018-12" db="EMBL/GenBank/DDBJ databases">
        <authorList>
            <consortium name="Pathogen Informatics"/>
        </authorList>
    </citation>
    <scope>NUCLEOTIDE SEQUENCE [LARGE SCALE GENOMIC DNA]</scope>
    <source>
        <strain evidence="3 4">NCTC129</strain>
    </source>
</reference>
<sequence length="222" mass="23679">MQKRGLDKIFLSGCPDSNHPDFTDYLDTISCCWRAPLKIRIDVVVLFMAGRYFHGIPHQKGNIMNNRRGLTAVLATLITFSLSVTPVLANPGNGNGGGHSNNAANQGNNGNGHKGNAGQKTEHRKNGGKPDHVESDISYAVARQLAVNLGLTGYQSLPPGIAKNLARGKPLPPGIAKKTVPASMLGQLPYYPGYEWKIVGDNLVLIALSTAVVTAIINGVFD</sequence>
<feature type="transmembrane region" description="Helical" evidence="2">
    <location>
        <begin position="203"/>
        <end position="221"/>
    </location>
</feature>
<keyword evidence="2" id="KW-1133">Transmembrane helix</keyword>
<name>A0A447N1R8_SALET</name>
<dbReference type="Proteomes" id="UP000282086">
    <property type="component" value="Chromosome"/>
</dbReference>
<evidence type="ECO:0000256" key="1">
    <source>
        <dbReference type="SAM" id="MobiDB-lite"/>
    </source>
</evidence>
<evidence type="ECO:0000313" key="4">
    <source>
        <dbReference type="Proteomes" id="UP000282086"/>
    </source>
</evidence>
<organism evidence="3 4">
    <name type="scientific">Salmonella enterica I</name>
    <dbReference type="NCBI Taxonomy" id="59201"/>
    <lineage>
        <taxon>Bacteria</taxon>
        <taxon>Pseudomonadati</taxon>
        <taxon>Pseudomonadota</taxon>
        <taxon>Gammaproteobacteria</taxon>
        <taxon>Enterobacterales</taxon>
        <taxon>Enterobacteriaceae</taxon>
        <taxon>Salmonella</taxon>
    </lineage>
</organism>
<evidence type="ECO:0000313" key="3">
    <source>
        <dbReference type="EMBL" id="VDZ97219.1"/>
    </source>
</evidence>
<dbReference type="NCBIfam" id="NF040487">
    <property type="entry name" value="T3SS_CigR_fam"/>
    <property type="match status" value="1"/>
</dbReference>
<protein>
    <submittedName>
        <fullName evidence="3">Inner membrane protein</fullName>
    </submittedName>
</protein>
<evidence type="ECO:0000256" key="2">
    <source>
        <dbReference type="SAM" id="Phobius"/>
    </source>
</evidence>
<proteinExistence type="predicted"/>
<dbReference type="AlphaFoldDB" id="A0A447N1R8"/>
<feature type="compositionally biased region" description="Basic and acidic residues" evidence="1">
    <location>
        <begin position="120"/>
        <end position="133"/>
    </location>
</feature>
<dbReference type="EMBL" id="LR134140">
    <property type="protein sequence ID" value="VDZ97219.1"/>
    <property type="molecule type" value="Genomic_DNA"/>
</dbReference>
<feature type="transmembrane region" description="Helical" evidence="2">
    <location>
        <begin position="69"/>
        <end position="89"/>
    </location>
</feature>
<gene>
    <name evidence="3" type="ORF">NCTC129_03432</name>
</gene>
<keyword evidence="2" id="KW-0812">Transmembrane</keyword>
<feature type="region of interest" description="Disordered" evidence="1">
    <location>
        <begin position="91"/>
        <end position="133"/>
    </location>
</feature>
<keyword evidence="2" id="KW-0472">Membrane</keyword>
<dbReference type="Gene3D" id="3.10.450.160">
    <property type="entry name" value="inner membrane protein cigr"/>
    <property type="match status" value="1"/>
</dbReference>